<accession>A0A1W5CTN1</accession>
<dbReference type="PANTHER" id="PTHR13315:SF4">
    <property type="entry name" value="METALLOPHOSPHOESTERASE, ISOFORM E"/>
    <property type="match status" value="1"/>
</dbReference>
<proteinExistence type="predicted"/>
<evidence type="ECO:0000256" key="3">
    <source>
        <dbReference type="SAM" id="Phobius"/>
    </source>
</evidence>
<keyword evidence="3" id="KW-1133">Transmembrane helix</keyword>
<keyword evidence="3" id="KW-0812">Transmembrane</keyword>
<name>A0A1W5CTN1_9LECA</name>
<dbReference type="AlphaFoldDB" id="A0A1W5CTN1"/>
<evidence type="ECO:0000313" key="5">
    <source>
        <dbReference type="Proteomes" id="UP000192927"/>
    </source>
</evidence>
<dbReference type="GO" id="GO:0005783">
    <property type="term" value="C:endoplasmic reticulum"/>
    <property type="evidence" value="ECO:0007669"/>
    <property type="project" value="TreeGrafter"/>
</dbReference>
<dbReference type="EMBL" id="FWEW01000263">
    <property type="protein sequence ID" value="SLM34216.1"/>
    <property type="molecule type" value="Genomic_DNA"/>
</dbReference>
<dbReference type="PANTHER" id="PTHR13315">
    <property type="entry name" value="METALLO PHOSPHOESTERASE RELATED"/>
    <property type="match status" value="1"/>
</dbReference>
<sequence length="656" mass="72969">MTSPHYAPKHSSHNHFEQPASLMQRLLGAIHWHAFRSASHRRRDRTGNTHSAWGLRHIAKVPLALILLWVIVLWWGERSVFRNSIAACYWDTWERWPEDATPHHVVLIADPQLVDPHTYPGRPWPLSTLTVRYTDLYLRRSFSLLNKALHPDTVFFLGDLFDGGREWATRASESPEPRYKKYGEDFWLQEYGRFGRIFFRNWAHHRDHQRHTQQNRKIITGLPGNHDLGLGIGIQRPVRARFNAYFGEGNAINIIGNHTFVSVDTLSLSAKGQLDPTTGRQGIGYDEDPNADIWKPVEEFLDTVQEKKARLLARELHLRAGSPEYPPQERTAVGLYTAAARSTPTHDLAMNFLPTILLTHVPLYRAEGTPCGPLRERHPPTANHGLPLANDPPNAIPIQAGYQYQNVLTPALSSELIAKIGHVQHVFSGDDHDYCDVVHRGYTATGGGVREITVKSMSWAMGVRRPGFLMVSLWHPVDARGSPLGAPAATTLQTHLCLLPDQLGVFVRYALLLAVTLAALVVRAVAIGFAAPTAISASPHPRPRPLLPLSVSPARAATPTLAHASHTSLAARPSAGRPRSASAAPSSFPEAKPVLANPLVDRFERLFGSFGSIPACIPIPPMPPYMPPMPPTPPYMDPYPPPMPPYIEEPMPPKRE</sequence>
<evidence type="ECO:0000256" key="2">
    <source>
        <dbReference type="SAM" id="MobiDB-lite"/>
    </source>
</evidence>
<feature type="compositionally biased region" description="Low complexity" evidence="2">
    <location>
        <begin position="568"/>
        <end position="587"/>
    </location>
</feature>
<feature type="transmembrane region" description="Helical" evidence="3">
    <location>
        <begin position="58"/>
        <end position="76"/>
    </location>
</feature>
<feature type="transmembrane region" description="Helical" evidence="3">
    <location>
        <begin position="509"/>
        <end position="535"/>
    </location>
</feature>
<evidence type="ECO:0000256" key="1">
    <source>
        <dbReference type="ARBA" id="ARBA00023136"/>
    </source>
</evidence>
<feature type="region of interest" description="Disordered" evidence="2">
    <location>
        <begin position="562"/>
        <end position="589"/>
    </location>
</feature>
<dbReference type="InterPro" id="IPR033308">
    <property type="entry name" value="PGAP5/Cdc1/Ted1"/>
</dbReference>
<dbReference type="GO" id="GO:0006506">
    <property type="term" value="P:GPI anchor biosynthetic process"/>
    <property type="evidence" value="ECO:0007669"/>
    <property type="project" value="InterPro"/>
</dbReference>
<keyword evidence="5" id="KW-1185">Reference proteome</keyword>
<reference evidence="5" key="1">
    <citation type="submission" date="2017-03" db="EMBL/GenBank/DDBJ databases">
        <authorList>
            <person name="Sharma R."/>
            <person name="Thines M."/>
        </authorList>
    </citation>
    <scope>NUCLEOTIDE SEQUENCE [LARGE SCALE GENOMIC DNA]</scope>
</reference>
<dbReference type="GO" id="GO:0016020">
    <property type="term" value="C:membrane"/>
    <property type="evidence" value="ECO:0007669"/>
    <property type="project" value="GOC"/>
</dbReference>
<keyword evidence="1 3" id="KW-0472">Membrane</keyword>
<dbReference type="SUPFAM" id="SSF56300">
    <property type="entry name" value="Metallo-dependent phosphatases"/>
    <property type="match status" value="1"/>
</dbReference>
<dbReference type="InterPro" id="IPR029052">
    <property type="entry name" value="Metallo-depent_PP-like"/>
</dbReference>
<evidence type="ECO:0000313" key="4">
    <source>
        <dbReference type="EMBL" id="SLM34216.1"/>
    </source>
</evidence>
<organism evidence="4 5">
    <name type="scientific">Lasallia pustulata</name>
    <dbReference type="NCBI Taxonomy" id="136370"/>
    <lineage>
        <taxon>Eukaryota</taxon>
        <taxon>Fungi</taxon>
        <taxon>Dikarya</taxon>
        <taxon>Ascomycota</taxon>
        <taxon>Pezizomycotina</taxon>
        <taxon>Lecanoromycetes</taxon>
        <taxon>OSLEUM clade</taxon>
        <taxon>Umbilicariomycetidae</taxon>
        <taxon>Umbilicariales</taxon>
        <taxon>Umbilicariaceae</taxon>
        <taxon>Lasallia</taxon>
    </lineage>
</organism>
<dbReference type="Proteomes" id="UP000192927">
    <property type="component" value="Unassembled WGS sequence"/>
</dbReference>
<protein>
    <submittedName>
        <fullName evidence="4">Metallo-dependent phosphatase-like</fullName>
    </submittedName>
</protein>